<sequence length="366" mass="41461">MDGNGDFTDPAAQEHGDRPPSISAATVSLTVGSSHEARLIRGIENGEDMTNGEFWDDTHSLTDSIRQHIIDGGSRYHAYHAGKYAFPNDETEQYRDDLKHDLTIHLCEGAYFFAPIHEVLERGAEVLDLGVGNGRWCMEMADQFPKTTFHGMDLSPIQPDWVPENVQFVVDDIEHEGGWTYPEESFDYIHLRHVTSFISDRPQLWERILQHLKPGGYLEVTEFEHYAACDDNSCDGPFAWRDFLEWINKGLNNLGGDFKAIRFVVDELAAAGFAELQRTHLKCPVGPWAKRRQLQECGHIMRDVCLTGLSGLCRKPFRDGLGWTPVQGEMLLVDVRKSLMATDANGLPLHHSYFPFHSIVARKPLR</sequence>
<dbReference type="Gene3D" id="3.40.50.150">
    <property type="entry name" value="Vaccinia Virus protein VP39"/>
    <property type="match status" value="1"/>
</dbReference>
<evidence type="ECO:0000313" key="3">
    <source>
        <dbReference type="EMBL" id="KOS19987.1"/>
    </source>
</evidence>
<dbReference type="Pfam" id="PF13489">
    <property type="entry name" value="Methyltransf_23"/>
    <property type="match status" value="1"/>
</dbReference>
<reference evidence="3 4" key="1">
    <citation type="submission" date="2015-07" db="EMBL/GenBank/DDBJ databases">
        <title>The genome of the fungus Escovopsis weberi, a specialized disease agent of ant agriculture.</title>
        <authorList>
            <person name="de Man T.J."/>
            <person name="Stajich J.E."/>
            <person name="Kubicek C.P."/>
            <person name="Chenthamara K."/>
            <person name="Atanasova L."/>
            <person name="Druzhinina I.S."/>
            <person name="Birnbaum S."/>
            <person name="Barribeau S.M."/>
            <person name="Teiling C."/>
            <person name="Suen G."/>
            <person name="Currie C."/>
            <person name="Gerardo N.M."/>
        </authorList>
    </citation>
    <scope>NUCLEOTIDE SEQUENCE [LARGE SCALE GENOMIC DNA]</scope>
</reference>
<evidence type="ECO:0000256" key="1">
    <source>
        <dbReference type="ARBA" id="ARBA00038158"/>
    </source>
</evidence>
<keyword evidence="4" id="KW-1185">Reference proteome</keyword>
<dbReference type="PANTHER" id="PTHR43591:SF10">
    <property type="entry name" value="ABC TRANSMEMBRANE TYPE-1 DOMAIN-CONTAINING PROTEIN-RELATED"/>
    <property type="match status" value="1"/>
</dbReference>
<dbReference type="EMBL" id="LGSR01000019">
    <property type="protein sequence ID" value="KOS19987.1"/>
    <property type="molecule type" value="Genomic_DNA"/>
</dbReference>
<evidence type="ECO:0000256" key="2">
    <source>
        <dbReference type="SAM" id="MobiDB-lite"/>
    </source>
</evidence>
<gene>
    <name evidence="3" type="ORF">ESCO_005601</name>
</gene>
<name>A0A0M8MZF6_ESCWE</name>
<dbReference type="CDD" id="cd02440">
    <property type="entry name" value="AdoMet_MTases"/>
    <property type="match status" value="1"/>
</dbReference>
<dbReference type="GO" id="GO:0032259">
    <property type="term" value="P:methylation"/>
    <property type="evidence" value="ECO:0007669"/>
    <property type="project" value="UniProtKB-KW"/>
</dbReference>
<protein>
    <submittedName>
        <fullName evidence="3">Trans-aconitate 2-methyltransferase</fullName>
    </submittedName>
</protein>
<evidence type="ECO:0000313" key="4">
    <source>
        <dbReference type="Proteomes" id="UP000053831"/>
    </source>
</evidence>
<dbReference type="Proteomes" id="UP000053831">
    <property type="component" value="Unassembled WGS sequence"/>
</dbReference>
<dbReference type="OrthoDB" id="2013972at2759"/>
<feature type="region of interest" description="Disordered" evidence="2">
    <location>
        <begin position="1"/>
        <end position="23"/>
    </location>
</feature>
<keyword evidence="3" id="KW-0808">Transferase</keyword>
<dbReference type="InterPro" id="IPR029063">
    <property type="entry name" value="SAM-dependent_MTases_sf"/>
</dbReference>
<comment type="similarity">
    <text evidence="1">Belongs to the methyltransferase superfamily. LaeA methyltransferase family.</text>
</comment>
<dbReference type="GO" id="GO:0008168">
    <property type="term" value="F:methyltransferase activity"/>
    <property type="evidence" value="ECO:0007669"/>
    <property type="project" value="UniProtKB-KW"/>
</dbReference>
<accession>A0A0M8MZF6</accession>
<keyword evidence="3" id="KW-0489">Methyltransferase</keyword>
<dbReference type="SUPFAM" id="SSF53335">
    <property type="entry name" value="S-adenosyl-L-methionine-dependent methyltransferases"/>
    <property type="match status" value="1"/>
</dbReference>
<comment type="caution">
    <text evidence="3">The sequence shown here is derived from an EMBL/GenBank/DDBJ whole genome shotgun (WGS) entry which is preliminary data.</text>
</comment>
<organism evidence="3 4">
    <name type="scientific">Escovopsis weberi</name>
    <dbReference type="NCBI Taxonomy" id="150374"/>
    <lineage>
        <taxon>Eukaryota</taxon>
        <taxon>Fungi</taxon>
        <taxon>Dikarya</taxon>
        <taxon>Ascomycota</taxon>
        <taxon>Pezizomycotina</taxon>
        <taxon>Sordariomycetes</taxon>
        <taxon>Hypocreomycetidae</taxon>
        <taxon>Hypocreales</taxon>
        <taxon>Hypocreaceae</taxon>
        <taxon>Escovopsis</taxon>
    </lineage>
</organism>
<dbReference type="AlphaFoldDB" id="A0A0M8MZF6"/>
<proteinExistence type="inferred from homology"/>
<dbReference type="STRING" id="150374.A0A0M8MZF6"/>
<dbReference type="PANTHER" id="PTHR43591">
    <property type="entry name" value="METHYLTRANSFERASE"/>
    <property type="match status" value="1"/>
</dbReference>